<accession>A0A5J6F6Z0</accession>
<proteinExistence type="predicted"/>
<evidence type="ECO:0000313" key="2">
    <source>
        <dbReference type="EMBL" id="QEU70815.1"/>
    </source>
</evidence>
<gene>
    <name evidence="2" type="ORF">CP967_01570</name>
</gene>
<organism evidence="2 3">
    <name type="scientific">Streptomyces nitrosporeus</name>
    <dbReference type="NCBI Taxonomy" id="28894"/>
    <lineage>
        <taxon>Bacteria</taxon>
        <taxon>Bacillati</taxon>
        <taxon>Actinomycetota</taxon>
        <taxon>Actinomycetes</taxon>
        <taxon>Kitasatosporales</taxon>
        <taxon>Streptomycetaceae</taxon>
        <taxon>Streptomyces</taxon>
    </lineage>
</organism>
<feature type="region of interest" description="Disordered" evidence="1">
    <location>
        <begin position="28"/>
        <end position="105"/>
    </location>
</feature>
<dbReference type="EMBL" id="CP023702">
    <property type="protein sequence ID" value="QEU70815.1"/>
    <property type="molecule type" value="Genomic_DNA"/>
</dbReference>
<evidence type="ECO:0000256" key="1">
    <source>
        <dbReference type="SAM" id="MobiDB-lite"/>
    </source>
</evidence>
<evidence type="ECO:0000313" key="3">
    <source>
        <dbReference type="Proteomes" id="UP000326178"/>
    </source>
</evidence>
<dbReference type="KEGG" id="snk:CP967_01570"/>
<feature type="compositionally biased region" description="Low complexity" evidence="1">
    <location>
        <begin position="28"/>
        <end position="40"/>
    </location>
</feature>
<name>A0A5J6F6Z0_9ACTN</name>
<protein>
    <submittedName>
        <fullName evidence="2">Uncharacterized protein</fullName>
    </submittedName>
</protein>
<dbReference type="Proteomes" id="UP000326178">
    <property type="component" value="Chromosome"/>
</dbReference>
<sequence length="105" mass="10832">MSRRSVPRRTRRGPRVFVQFSALGAGFARGAPRRAAGPGAPAAPPGPPPRTGPPPPAPVRPVPDHRGGFGRIPAPRSRRRACAARPSPGGCFSAGSAARRRSGCP</sequence>
<dbReference type="AlphaFoldDB" id="A0A5J6F6Z0"/>
<feature type="compositionally biased region" description="Pro residues" evidence="1">
    <location>
        <begin position="41"/>
        <end position="61"/>
    </location>
</feature>
<reference evidence="2 3" key="1">
    <citation type="submission" date="2017-09" db="EMBL/GenBank/DDBJ databases">
        <authorList>
            <person name="Lee N."/>
            <person name="Cho B.-K."/>
        </authorList>
    </citation>
    <scope>NUCLEOTIDE SEQUENCE [LARGE SCALE GENOMIC DNA]</scope>
    <source>
        <strain evidence="2 3">ATCC 12769</strain>
    </source>
</reference>
<keyword evidence="3" id="KW-1185">Reference proteome</keyword>